<reference evidence="3 4" key="1">
    <citation type="submission" date="2021-03" db="EMBL/GenBank/DDBJ databases">
        <title>Sequencing the genomes of 1000 actinobacteria strains.</title>
        <authorList>
            <person name="Klenk H.-P."/>
        </authorList>
    </citation>
    <scope>NUCLEOTIDE SEQUENCE [LARGE SCALE GENOMIC DNA]</scope>
    <source>
        <strain evidence="3 4">DSM 44580</strain>
    </source>
</reference>
<feature type="domain" description="F5/8 type C" evidence="2">
    <location>
        <begin position="539"/>
        <end position="690"/>
    </location>
</feature>
<protein>
    <recommendedName>
        <fullName evidence="2">F5/8 type C domain-containing protein</fullName>
    </recommendedName>
</protein>
<proteinExistence type="predicted"/>
<accession>A0ABS5A955</accession>
<dbReference type="Gene3D" id="2.60.120.260">
    <property type="entry name" value="Galactose-binding domain-like"/>
    <property type="match status" value="1"/>
</dbReference>
<dbReference type="EMBL" id="JAGIOO010000001">
    <property type="protein sequence ID" value="MBP2473101.1"/>
    <property type="molecule type" value="Genomic_DNA"/>
</dbReference>
<keyword evidence="1" id="KW-0732">Signal</keyword>
<dbReference type="Pfam" id="PF22633">
    <property type="entry name" value="F5_F8_type_C_2"/>
    <property type="match status" value="1"/>
</dbReference>
<dbReference type="InterPro" id="IPR008979">
    <property type="entry name" value="Galactose-bd-like_sf"/>
</dbReference>
<dbReference type="PROSITE" id="PS51318">
    <property type="entry name" value="TAT"/>
    <property type="match status" value="1"/>
</dbReference>
<dbReference type="Proteomes" id="UP001519363">
    <property type="component" value="Unassembled WGS sequence"/>
</dbReference>
<dbReference type="InterPro" id="IPR000421">
    <property type="entry name" value="FA58C"/>
</dbReference>
<feature type="signal peptide" evidence="1">
    <location>
        <begin position="1"/>
        <end position="33"/>
    </location>
</feature>
<comment type="caution">
    <text evidence="3">The sequence shown here is derived from an EMBL/GenBank/DDBJ whole genome shotgun (WGS) entry which is preliminary data.</text>
</comment>
<dbReference type="InterPro" id="IPR006311">
    <property type="entry name" value="TAT_signal"/>
</dbReference>
<feature type="chain" id="PRO_5046660268" description="F5/8 type C domain-containing protein" evidence="1">
    <location>
        <begin position="34"/>
        <end position="690"/>
    </location>
</feature>
<evidence type="ECO:0000313" key="3">
    <source>
        <dbReference type="EMBL" id="MBP2473101.1"/>
    </source>
</evidence>
<gene>
    <name evidence="3" type="ORF">JOF53_001973</name>
</gene>
<sequence length="690" mass="73118">MSTTGTRRSPRFAAAVGTAAALLLPALAPTAVAAPAAPAGAAAVRTAMTWSVLGQRGGYTHVGRDATTNAYTGDTAIDAYLPVLCLAVDNQAAPSGITFDSGSGWARGTVRATAPVRGDVLTSQAAGDALCTNVFGAGHKLAEFHDGRYGPGFGSASGWSFWAAGQLTPGTRFWVAINDQPANPWNAEGTLPPPVAAPENDLVLKTRAQELVAPVLGFAKDARFREVVTDGVARRFDGDDNVLLSDVIADAERTGAISPAAPAWQAFKAKVASFANVGGQAYHPQLFIPNHGDGAKPGTDIVATIFESDLSRKAVPAYKLDAAGNLSKLPQLVDEAYSEANEVWVLSLNERVDLPAADFAALRDLDAEGLTARTPAAAARELGAQATCNPTGLRNNKGLEYLNWFKVPDPAAAEHWLSGKLEPRMIVVGQGGVEVKNAVFGKIKRKTIRNGVNTDMFQTTWDRAVWGDYLAYKWVEIDGGPRIELSLGLGVNILKLIKADLGVKAIFEKKTDDLGAGVVTFGESTHITYNAGNIQWRVCSMGGEGGTGDDNLARAATTSASSSYPGYAPGKVNDGSRSTELGGEHSWSNADKFGPNGLLPQWVQLDFGVNKQFSRAVVHTTASYPIRDFDVQVWNGTTWVTVATRNGNTASSVTLTFAPRNARLVRIFGRSGPNHQVQHVRVNEFEVYAS</sequence>
<evidence type="ECO:0000259" key="2">
    <source>
        <dbReference type="PROSITE" id="PS50022"/>
    </source>
</evidence>
<name>A0ABS5A955_9PSEU</name>
<keyword evidence="4" id="KW-1185">Reference proteome</keyword>
<dbReference type="RefSeq" id="WP_086789903.1">
    <property type="nucleotide sequence ID" value="NZ_JAGIOO010000001.1"/>
</dbReference>
<evidence type="ECO:0000313" key="4">
    <source>
        <dbReference type="Proteomes" id="UP001519363"/>
    </source>
</evidence>
<organism evidence="3 4">
    <name type="scientific">Crossiella equi</name>
    <dbReference type="NCBI Taxonomy" id="130796"/>
    <lineage>
        <taxon>Bacteria</taxon>
        <taxon>Bacillati</taxon>
        <taxon>Actinomycetota</taxon>
        <taxon>Actinomycetes</taxon>
        <taxon>Pseudonocardiales</taxon>
        <taxon>Pseudonocardiaceae</taxon>
        <taxon>Crossiella</taxon>
    </lineage>
</organism>
<evidence type="ECO:0000256" key="1">
    <source>
        <dbReference type="SAM" id="SignalP"/>
    </source>
</evidence>
<dbReference type="PROSITE" id="PS50022">
    <property type="entry name" value="FA58C_3"/>
    <property type="match status" value="1"/>
</dbReference>
<dbReference type="SUPFAM" id="SSF49785">
    <property type="entry name" value="Galactose-binding domain-like"/>
    <property type="match status" value="1"/>
</dbReference>